<evidence type="ECO:0000313" key="6">
    <source>
        <dbReference type="EMBL" id="CAL4928303.1"/>
    </source>
</evidence>
<dbReference type="PANTHER" id="PTHR22894">
    <property type="entry name" value="RING-TYPE DOMAIN-CONTAINING PROTEIN"/>
    <property type="match status" value="1"/>
</dbReference>
<accession>A0ABC8XQ02</accession>
<evidence type="ECO:0000256" key="1">
    <source>
        <dbReference type="ARBA" id="ARBA00022723"/>
    </source>
</evidence>
<dbReference type="InterPro" id="IPR017907">
    <property type="entry name" value="Znf_RING_CS"/>
</dbReference>
<keyword evidence="1" id="KW-0479">Metal-binding</keyword>
<reference evidence="6" key="1">
    <citation type="submission" date="2024-10" db="EMBL/GenBank/DDBJ databases">
        <authorList>
            <person name="Ryan C."/>
        </authorList>
    </citation>
    <scope>NUCLEOTIDE SEQUENCE [LARGE SCALE GENOMIC DNA]</scope>
</reference>
<dbReference type="InterPro" id="IPR001841">
    <property type="entry name" value="Znf_RING"/>
</dbReference>
<dbReference type="PROSITE" id="PS00518">
    <property type="entry name" value="ZF_RING_1"/>
    <property type="match status" value="1"/>
</dbReference>
<dbReference type="PROSITE" id="PS50089">
    <property type="entry name" value="ZF_RING_2"/>
    <property type="match status" value="1"/>
</dbReference>
<keyword evidence="2 4" id="KW-0863">Zinc-finger</keyword>
<evidence type="ECO:0000256" key="3">
    <source>
        <dbReference type="ARBA" id="ARBA00022833"/>
    </source>
</evidence>
<organism evidence="6 7">
    <name type="scientific">Urochloa decumbens</name>
    <dbReference type="NCBI Taxonomy" id="240449"/>
    <lineage>
        <taxon>Eukaryota</taxon>
        <taxon>Viridiplantae</taxon>
        <taxon>Streptophyta</taxon>
        <taxon>Embryophyta</taxon>
        <taxon>Tracheophyta</taxon>
        <taxon>Spermatophyta</taxon>
        <taxon>Magnoliopsida</taxon>
        <taxon>Liliopsida</taxon>
        <taxon>Poales</taxon>
        <taxon>Poaceae</taxon>
        <taxon>PACMAD clade</taxon>
        <taxon>Panicoideae</taxon>
        <taxon>Panicodae</taxon>
        <taxon>Paniceae</taxon>
        <taxon>Melinidinae</taxon>
        <taxon>Urochloa</taxon>
    </lineage>
</organism>
<dbReference type="InterPro" id="IPR038896">
    <property type="entry name" value="RNF170"/>
</dbReference>
<name>A0ABC8XQ02_9POAL</name>
<dbReference type="GO" id="GO:0008270">
    <property type="term" value="F:zinc ion binding"/>
    <property type="evidence" value="ECO:0007669"/>
    <property type="project" value="UniProtKB-KW"/>
</dbReference>
<evidence type="ECO:0000259" key="5">
    <source>
        <dbReference type="PROSITE" id="PS50089"/>
    </source>
</evidence>
<feature type="domain" description="RING-type" evidence="5">
    <location>
        <begin position="17"/>
        <end position="60"/>
    </location>
</feature>
<keyword evidence="7" id="KW-1185">Reference proteome</keyword>
<proteinExistence type="predicted"/>
<dbReference type="Proteomes" id="UP001497457">
    <property type="component" value="Chromosome 14rd"/>
</dbReference>
<evidence type="ECO:0000256" key="4">
    <source>
        <dbReference type="PROSITE-ProRule" id="PRU00175"/>
    </source>
</evidence>
<dbReference type="EMBL" id="OZ075124">
    <property type="protein sequence ID" value="CAL4928303.1"/>
    <property type="molecule type" value="Genomic_DNA"/>
</dbReference>
<dbReference type="SUPFAM" id="SSF57850">
    <property type="entry name" value="RING/U-box"/>
    <property type="match status" value="1"/>
</dbReference>
<sequence>MSSSSSASAVPPEDDVCSVCHDRFRIPCQANCSHWFCGECIIRVWHHGPAVQACKCPICRRLINLLVPAPLSDQEDHPQVNRILGEIQHYNCIFGGAPRSLTQVARPTFLHPKTVQRNVGSPEDSTTCVQGTDDDDGCTECNLCAEPYRHSPRKYAGALWIR</sequence>
<dbReference type="PANTHER" id="PTHR22894:SF5">
    <property type="entry name" value="RING-TYPE DOMAIN-CONTAINING PROTEIN"/>
    <property type="match status" value="1"/>
</dbReference>
<evidence type="ECO:0000256" key="2">
    <source>
        <dbReference type="ARBA" id="ARBA00022771"/>
    </source>
</evidence>
<gene>
    <name evidence="6" type="ORF">URODEC1_LOCUS25102</name>
</gene>
<evidence type="ECO:0000313" key="7">
    <source>
        <dbReference type="Proteomes" id="UP001497457"/>
    </source>
</evidence>
<protein>
    <recommendedName>
        <fullName evidence="5">RING-type domain-containing protein</fullName>
    </recommendedName>
</protein>
<dbReference type="InterPro" id="IPR013083">
    <property type="entry name" value="Znf_RING/FYVE/PHD"/>
</dbReference>
<dbReference type="Gene3D" id="3.30.40.10">
    <property type="entry name" value="Zinc/RING finger domain, C3HC4 (zinc finger)"/>
    <property type="match status" value="1"/>
</dbReference>
<dbReference type="AlphaFoldDB" id="A0ABC8XQ02"/>
<keyword evidence="3" id="KW-0862">Zinc</keyword>
<dbReference type="SMART" id="SM00184">
    <property type="entry name" value="RING"/>
    <property type="match status" value="1"/>
</dbReference>